<sequence length="52" mass="5753">MSYLCALFNRDGLFAFLVFVSASVFSSAQGNNINDFSSLENRTQSLSERLNA</sequence>
<reference evidence="1" key="1">
    <citation type="submission" date="2018-05" db="EMBL/GenBank/DDBJ databases">
        <authorList>
            <person name="Lanie J.A."/>
            <person name="Ng W.-L."/>
            <person name="Kazmierczak K.M."/>
            <person name="Andrzejewski T.M."/>
            <person name="Davidsen T.M."/>
            <person name="Wayne K.J."/>
            <person name="Tettelin H."/>
            <person name="Glass J.I."/>
            <person name="Rusch D."/>
            <person name="Podicherti R."/>
            <person name="Tsui H.-C.T."/>
            <person name="Winkler M.E."/>
        </authorList>
    </citation>
    <scope>NUCLEOTIDE SEQUENCE</scope>
</reference>
<protein>
    <submittedName>
        <fullName evidence="1">Uncharacterized protein</fullName>
    </submittedName>
</protein>
<feature type="non-terminal residue" evidence="1">
    <location>
        <position position="52"/>
    </location>
</feature>
<accession>A0A382N923</accession>
<gene>
    <name evidence="1" type="ORF">METZ01_LOCUS309902</name>
</gene>
<name>A0A382N923_9ZZZZ</name>
<evidence type="ECO:0000313" key="1">
    <source>
        <dbReference type="EMBL" id="SVC57048.1"/>
    </source>
</evidence>
<dbReference type="AlphaFoldDB" id="A0A382N923"/>
<proteinExistence type="predicted"/>
<dbReference type="EMBL" id="UINC01098492">
    <property type="protein sequence ID" value="SVC57048.1"/>
    <property type="molecule type" value="Genomic_DNA"/>
</dbReference>
<organism evidence="1">
    <name type="scientific">marine metagenome</name>
    <dbReference type="NCBI Taxonomy" id="408172"/>
    <lineage>
        <taxon>unclassified sequences</taxon>
        <taxon>metagenomes</taxon>
        <taxon>ecological metagenomes</taxon>
    </lineage>
</organism>